<evidence type="ECO:0000313" key="3">
    <source>
        <dbReference type="Proteomes" id="UP001153761"/>
    </source>
</evidence>
<name>A0AAD1Q5D8_PLAAG</name>
<dbReference type="Proteomes" id="UP001153761">
    <property type="component" value="Chromosome"/>
</dbReference>
<reference evidence="2" key="1">
    <citation type="submission" date="2020-09" db="EMBL/GenBank/DDBJ databases">
        <authorList>
            <person name="Blom J."/>
        </authorList>
    </citation>
    <scope>NUCLEOTIDE SEQUENCE</scope>
    <source>
        <strain evidence="2">No.66</strain>
    </source>
</reference>
<evidence type="ECO:0000313" key="2">
    <source>
        <dbReference type="EMBL" id="CAD5974808.1"/>
    </source>
</evidence>
<evidence type="ECO:0000256" key="1">
    <source>
        <dbReference type="SAM" id="MobiDB-lite"/>
    </source>
</evidence>
<dbReference type="Pfam" id="PF06051">
    <property type="entry name" value="DUF928"/>
    <property type="match status" value="1"/>
</dbReference>
<proteinExistence type="predicted"/>
<dbReference type="EMBL" id="LR882963">
    <property type="protein sequence ID" value="CAD5974808.1"/>
    <property type="molecule type" value="Genomic_DNA"/>
</dbReference>
<evidence type="ECO:0008006" key="4">
    <source>
        <dbReference type="Google" id="ProtNLM"/>
    </source>
</evidence>
<dbReference type="RefSeq" id="WP_254032679.1">
    <property type="nucleotide sequence ID" value="NZ_JBAVBW010000098.1"/>
</dbReference>
<protein>
    <recommendedName>
        <fullName evidence="4">DUF928 domain-containing protein</fullName>
    </recommendedName>
</protein>
<dbReference type="InterPro" id="IPR010328">
    <property type="entry name" value="DUF928"/>
</dbReference>
<dbReference type="AlphaFoldDB" id="A0AAD1Q5D8"/>
<feature type="region of interest" description="Disordered" evidence="1">
    <location>
        <begin position="39"/>
        <end position="79"/>
    </location>
</feature>
<organism evidence="2 3">
    <name type="scientific">Planktothrix agardhii</name>
    <name type="common">Oscillatoria agardhii</name>
    <dbReference type="NCBI Taxonomy" id="1160"/>
    <lineage>
        <taxon>Bacteria</taxon>
        <taxon>Bacillati</taxon>
        <taxon>Cyanobacteriota</taxon>
        <taxon>Cyanophyceae</taxon>
        <taxon>Oscillatoriophycideae</taxon>
        <taxon>Oscillatoriales</taxon>
        <taxon>Microcoleaceae</taxon>
        <taxon>Planktothrix</taxon>
    </lineage>
</organism>
<accession>A0AAD1Q5D8</accession>
<gene>
    <name evidence="2" type="ORF">PANO66_04240</name>
</gene>
<sequence length="276" mass="29850">MVIKSIGSLSLILGILLPTTASLANVVSRAKNPVSSPLQISLQIPPAPKGDGPVSTAGGGTRFPPAPKGDGPVSTAGGGTRGGETFSASECGLGNTKMTALVPSRKTLTVSAHPTFFVYVPESKVKTGEFVLINQQGKDVYKTVVQLPLKPSILQIQLPENVTLETGSQYQWMFSITCGTEEQEFIDTLKVSIQRNELNPTFKNEIEKAQSPLKKAELYARENLWQDTLMIMAQLRNSEPELWQEFLTSIKINQQIAEAPFAPKATVSNSEHQSTP</sequence>